<dbReference type="InterPro" id="IPR002495">
    <property type="entry name" value="Glyco_trans_8"/>
</dbReference>
<keyword evidence="3" id="KW-1185">Reference proteome</keyword>
<dbReference type="Proteomes" id="UP000054498">
    <property type="component" value="Unassembled WGS sequence"/>
</dbReference>
<dbReference type="RefSeq" id="XP_013902182.1">
    <property type="nucleotide sequence ID" value="XM_014046728.1"/>
</dbReference>
<evidence type="ECO:0000313" key="3">
    <source>
        <dbReference type="Proteomes" id="UP000054498"/>
    </source>
</evidence>
<gene>
    <name evidence="2" type="ORF">MNEG_4797</name>
</gene>
<dbReference type="InterPro" id="IPR029044">
    <property type="entry name" value="Nucleotide-diphossugar_trans"/>
</dbReference>
<dbReference type="GO" id="GO:0016757">
    <property type="term" value="F:glycosyltransferase activity"/>
    <property type="evidence" value="ECO:0007669"/>
    <property type="project" value="InterPro"/>
</dbReference>
<protein>
    <recommendedName>
        <fullName evidence="1">Hexosyltransferase</fullName>
        <ecNumber evidence="1">2.4.1.-</ecNumber>
    </recommendedName>
</protein>
<dbReference type="AlphaFoldDB" id="A0A0D2JX16"/>
<dbReference type="PANTHER" id="PTHR11183">
    <property type="entry name" value="GLYCOGENIN SUBFAMILY MEMBER"/>
    <property type="match status" value="1"/>
</dbReference>
<organism evidence="2 3">
    <name type="scientific">Monoraphidium neglectum</name>
    <dbReference type="NCBI Taxonomy" id="145388"/>
    <lineage>
        <taxon>Eukaryota</taxon>
        <taxon>Viridiplantae</taxon>
        <taxon>Chlorophyta</taxon>
        <taxon>core chlorophytes</taxon>
        <taxon>Chlorophyceae</taxon>
        <taxon>CS clade</taxon>
        <taxon>Sphaeropleales</taxon>
        <taxon>Selenastraceae</taxon>
        <taxon>Monoraphidium</taxon>
    </lineage>
</organism>
<sequence length="280" mass="30847">MHPADVAFAVPKALAAARVTLRVVERLDRGGAKHLVKRYAATINKVYIWTLTSYDRVCWLDADMIVTKNIDDVFHTDFSGGMAMAAAPGCTCNIFRRPGVPTSPHGCPFNCPGPEHPYYANTGLMMIEPSLETFEFLRSEVDYDMPYPDQDAFNIVFKGRIVQLPPRYNFMNQLPIAHPNMLSYDDIAVYHFCYGKPWDAANLNPLGVNPAMYELWRRTLAAIRGGASAASRAATPAPRKAPSALLSKVAKEEEADDLCGVSDQLEETGAVTKLQVTSCA</sequence>
<comment type="similarity">
    <text evidence="1">Belongs to the glycosyltransferase 8 family.</text>
</comment>
<dbReference type="InterPro" id="IPR050587">
    <property type="entry name" value="GNT1/Glycosyltrans_8"/>
</dbReference>
<accession>A0A0D2JX16</accession>
<dbReference type="GeneID" id="25737674"/>
<dbReference type="OrthoDB" id="2014201at2759"/>
<dbReference type="Pfam" id="PF01501">
    <property type="entry name" value="Glyco_transf_8"/>
    <property type="match status" value="1"/>
</dbReference>
<dbReference type="KEGG" id="mng:MNEG_4797"/>
<dbReference type="Gene3D" id="3.90.550.10">
    <property type="entry name" value="Spore Coat Polysaccharide Biosynthesis Protein SpsA, Chain A"/>
    <property type="match status" value="1"/>
</dbReference>
<name>A0A0D2JX16_9CHLO</name>
<evidence type="ECO:0000313" key="2">
    <source>
        <dbReference type="EMBL" id="KIZ03163.1"/>
    </source>
</evidence>
<proteinExistence type="inferred from homology"/>
<reference evidence="2 3" key="1">
    <citation type="journal article" date="2013" name="BMC Genomics">
        <title>Reconstruction of the lipid metabolism for the microalga Monoraphidium neglectum from its genome sequence reveals characteristics suitable for biofuel production.</title>
        <authorList>
            <person name="Bogen C."/>
            <person name="Al-Dilaimi A."/>
            <person name="Albersmeier A."/>
            <person name="Wichmann J."/>
            <person name="Grundmann M."/>
            <person name="Rupp O."/>
            <person name="Lauersen K.J."/>
            <person name="Blifernez-Klassen O."/>
            <person name="Kalinowski J."/>
            <person name="Goesmann A."/>
            <person name="Mussgnug J.H."/>
            <person name="Kruse O."/>
        </authorList>
    </citation>
    <scope>NUCLEOTIDE SEQUENCE [LARGE SCALE GENOMIC DNA]</scope>
    <source>
        <strain evidence="2 3">SAG 48.87</strain>
    </source>
</reference>
<dbReference type="EMBL" id="KK100902">
    <property type="protein sequence ID" value="KIZ03163.1"/>
    <property type="molecule type" value="Genomic_DNA"/>
</dbReference>
<dbReference type="EC" id="2.4.1.-" evidence="1"/>
<dbReference type="SUPFAM" id="SSF53448">
    <property type="entry name" value="Nucleotide-diphospho-sugar transferases"/>
    <property type="match status" value="1"/>
</dbReference>
<dbReference type="STRING" id="145388.A0A0D2JX16"/>
<evidence type="ECO:0000256" key="1">
    <source>
        <dbReference type="RuleBase" id="RU362027"/>
    </source>
</evidence>